<evidence type="ECO:0000256" key="1">
    <source>
        <dbReference type="ARBA" id="ARBA00022448"/>
    </source>
</evidence>
<dbReference type="InterPro" id="IPR002327">
    <property type="entry name" value="Cyt_c_1A/1B"/>
</dbReference>
<keyword evidence="3" id="KW-0479">Metal-binding</keyword>
<protein>
    <submittedName>
        <fullName evidence="7">Cytochrome c2 (Modular protein)</fullName>
    </submittedName>
</protein>
<name>A0A380TCY9_9ZZZZ</name>
<dbReference type="SUPFAM" id="SSF46626">
    <property type="entry name" value="Cytochrome c"/>
    <property type="match status" value="1"/>
</dbReference>
<dbReference type="InterPro" id="IPR036909">
    <property type="entry name" value="Cyt_c-like_dom_sf"/>
</dbReference>
<dbReference type="GO" id="GO:0046872">
    <property type="term" value="F:metal ion binding"/>
    <property type="evidence" value="ECO:0007669"/>
    <property type="project" value="UniProtKB-KW"/>
</dbReference>
<accession>A0A380TCY9</accession>
<keyword evidence="2" id="KW-0349">Heme</keyword>
<dbReference type="Pfam" id="PF00034">
    <property type="entry name" value="Cytochrom_C"/>
    <property type="match status" value="1"/>
</dbReference>
<keyword evidence="1" id="KW-0813">Transport</keyword>
<proteinExistence type="predicted"/>
<evidence type="ECO:0000256" key="4">
    <source>
        <dbReference type="ARBA" id="ARBA00022982"/>
    </source>
</evidence>
<keyword evidence="4" id="KW-0249">Electron transport</keyword>
<evidence type="ECO:0000313" key="7">
    <source>
        <dbReference type="EMBL" id="SUS06156.1"/>
    </source>
</evidence>
<dbReference type="GO" id="GO:0020037">
    <property type="term" value="F:heme binding"/>
    <property type="evidence" value="ECO:0007669"/>
    <property type="project" value="InterPro"/>
</dbReference>
<dbReference type="PANTHER" id="PTHR11961">
    <property type="entry name" value="CYTOCHROME C"/>
    <property type="match status" value="1"/>
</dbReference>
<reference evidence="7" key="1">
    <citation type="submission" date="2018-07" db="EMBL/GenBank/DDBJ databases">
        <authorList>
            <person name="Quirk P.G."/>
            <person name="Krulwich T.A."/>
        </authorList>
    </citation>
    <scope>NUCLEOTIDE SEQUENCE</scope>
</reference>
<feature type="domain" description="Cytochrome c" evidence="6">
    <location>
        <begin position="48"/>
        <end position="147"/>
    </location>
</feature>
<dbReference type="GO" id="GO:0009055">
    <property type="term" value="F:electron transfer activity"/>
    <property type="evidence" value="ECO:0007669"/>
    <property type="project" value="InterPro"/>
</dbReference>
<dbReference type="EMBL" id="UIDG01000165">
    <property type="protein sequence ID" value="SUS06156.1"/>
    <property type="molecule type" value="Genomic_DNA"/>
</dbReference>
<evidence type="ECO:0000256" key="2">
    <source>
        <dbReference type="ARBA" id="ARBA00022617"/>
    </source>
</evidence>
<evidence type="ECO:0000259" key="6">
    <source>
        <dbReference type="PROSITE" id="PS51007"/>
    </source>
</evidence>
<evidence type="ECO:0000256" key="5">
    <source>
        <dbReference type="ARBA" id="ARBA00023004"/>
    </source>
</evidence>
<keyword evidence="5" id="KW-0408">Iron</keyword>
<dbReference type="PROSITE" id="PS51007">
    <property type="entry name" value="CYTC"/>
    <property type="match status" value="1"/>
</dbReference>
<dbReference type="InterPro" id="IPR009056">
    <property type="entry name" value="Cyt_c-like_dom"/>
</dbReference>
<sequence length="147" mass="15600">MKPNGLRAGSKARRQTEGNEEMIKKVMLSTLTAVAVIGLASASAFAAGDADAGKKVFAKCAACHSVEAGKNKVGPSLFGVFGRKAGTDATYKYSDVMKNSGLTWDEATLMTYLEKPQEMVKGSKMTFAGLKDPADRANVIAYLQTLK</sequence>
<dbReference type="PRINTS" id="PR00604">
    <property type="entry name" value="CYTCHRMECIAB"/>
</dbReference>
<organism evidence="7">
    <name type="scientific">metagenome</name>
    <dbReference type="NCBI Taxonomy" id="256318"/>
    <lineage>
        <taxon>unclassified sequences</taxon>
        <taxon>metagenomes</taxon>
    </lineage>
</organism>
<gene>
    <name evidence="7" type="ORF">DF3PB_2470003</name>
</gene>
<dbReference type="AlphaFoldDB" id="A0A380TCY9"/>
<dbReference type="Gene3D" id="1.10.760.10">
    <property type="entry name" value="Cytochrome c-like domain"/>
    <property type="match status" value="1"/>
</dbReference>
<evidence type="ECO:0000256" key="3">
    <source>
        <dbReference type="ARBA" id="ARBA00022723"/>
    </source>
</evidence>